<organism evidence="1 2">
    <name type="scientific">Streptomyces albidochromogenes</name>
    <dbReference type="NCBI Taxonomy" id="329524"/>
    <lineage>
        <taxon>Bacteria</taxon>
        <taxon>Bacillati</taxon>
        <taxon>Actinomycetota</taxon>
        <taxon>Actinomycetes</taxon>
        <taxon>Kitasatosporales</taxon>
        <taxon>Streptomycetaceae</taxon>
        <taxon>Streptomyces</taxon>
    </lineage>
</organism>
<protein>
    <submittedName>
        <fullName evidence="1">Uncharacterized protein</fullName>
    </submittedName>
</protein>
<accession>A0ABW6FI21</accession>
<dbReference type="Proteomes" id="UP001598448">
    <property type="component" value="Unassembled WGS sequence"/>
</dbReference>
<evidence type="ECO:0000313" key="1">
    <source>
        <dbReference type="EMBL" id="MFD5098589.1"/>
    </source>
</evidence>
<sequence length="53" mass="5549">MATSNDGSMEIRLTALADGTTAEVRTLCGVFIGPDRLGDRPSRWRVATGAVVG</sequence>
<evidence type="ECO:0000313" key="2">
    <source>
        <dbReference type="Proteomes" id="UP001598448"/>
    </source>
</evidence>
<reference evidence="1 2" key="1">
    <citation type="submission" date="2024-09" db="EMBL/GenBank/DDBJ databases">
        <title>The Natural Products Discovery Center: Release of the First 8490 Sequenced Strains for Exploring Actinobacteria Biosynthetic Diversity.</title>
        <authorList>
            <person name="Kalkreuter E."/>
            <person name="Kautsar S.A."/>
            <person name="Yang D."/>
            <person name="Bader C.D."/>
            <person name="Teijaro C.N."/>
            <person name="Fluegel L."/>
            <person name="Davis C.M."/>
            <person name="Simpson J.R."/>
            <person name="Lauterbach L."/>
            <person name="Steele A.D."/>
            <person name="Gui C."/>
            <person name="Meng S."/>
            <person name="Li G."/>
            <person name="Viehrig K."/>
            <person name="Ye F."/>
            <person name="Su P."/>
            <person name="Kiefer A.F."/>
            <person name="Nichols A."/>
            <person name="Cepeda A.J."/>
            <person name="Yan W."/>
            <person name="Fan B."/>
            <person name="Jiang Y."/>
            <person name="Adhikari A."/>
            <person name="Zheng C.-J."/>
            <person name="Schuster L."/>
            <person name="Cowan T.M."/>
            <person name="Smanski M.J."/>
            <person name="Chevrette M.G."/>
            <person name="De Carvalho L.P.S."/>
            <person name="Shen B."/>
        </authorList>
    </citation>
    <scope>NUCLEOTIDE SEQUENCE [LARGE SCALE GENOMIC DNA]</scope>
    <source>
        <strain evidence="1 2">NPDC058348</strain>
    </source>
</reference>
<name>A0ABW6FI21_9ACTN</name>
<comment type="caution">
    <text evidence="1">The sequence shown here is derived from an EMBL/GenBank/DDBJ whole genome shotgun (WGS) entry which is preliminary data.</text>
</comment>
<dbReference type="EMBL" id="JBHXIJ010000025">
    <property type="protein sequence ID" value="MFD5098589.1"/>
    <property type="molecule type" value="Genomic_DNA"/>
</dbReference>
<gene>
    <name evidence="1" type="ORF">ACFWJN_06365</name>
</gene>
<dbReference type="RefSeq" id="WP_386709775.1">
    <property type="nucleotide sequence ID" value="NZ_JBHXIJ010000025.1"/>
</dbReference>
<proteinExistence type="predicted"/>
<keyword evidence="2" id="KW-1185">Reference proteome</keyword>